<dbReference type="InterPro" id="IPR045902">
    <property type="entry name" value="SANBR-like"/>
</dbReference>
<sequence length="704" mass="80189">MSKEREENTENLVTIRVHDEVKGGERDFVCDRDLLISEMGYFRSYLVDDTNAFIPDVEILVHCDVKVFEWLMRHVKRRNEPKNYQECWLSVSNVLALLISSDFLQMDSLLDKCVTYFCEHINAIIASPCSLSCLTDTLLQRIVKQLDVVELEKVKDKKDKVKSKLFFKKLEQLFEENYSSSECPENAFFLFQCAYCDCVLTKTTAETVPCLPWRRLVSQSGNLIPIHRPLPTRLDGSHHTGQGLLRRSHSCSVASSLSGPGIQPDVGQHDEKGVEKSTTLSRTPVPTVTDLNNRMLSMSSGSLSFGAASEDNRFFSVTELLANWYRELRSWRLVYWRLWATINVQNCSRCFSRFPIIQLGDGCFFHPDRPVPVETHSILSDKKTQRATDSRPLSTPTLCTGQKSPRTILRCTPQLTSVEPYRFRTIPELCGEECLENPINAELNQIYPCCGLRQFCFEPFEVKSVCCRNQHLLDETSIESNMVTRLAVQHRELIISWAPKRSLNPNNAPGLTAVGGHEMLSPDVGQVWQQSELFRTSSAFLLLACFDRRTNDFFPNSSDEQFNLAQVGNQPVVPIHEIPGGRVIGDAVCSNQQPRKCALSANGLLSSTFSEGSWDSMKCHRTNQDSQRQEDLRRMHRIAEYLHNQRRSFQNITDVSPLRESASGIYSRLESQWRAQFGVPSTMKQNPTQSVRKSKPSGQYVPFR</sequence>
<dbReference type="AlphaFoldDB" id="A0A8T0DUT3"/>
<evidence type="ECO:0000259" key="2">
    <source>
        <dbReference type="Pfam" id="PF11822"/>
    </source>
</evidence>
<gene>
    <name evidence="3" type="ORF">P879_00394</name>
</gene>
<protein>
    <recommendedName>
        <fullName evidence="2">SANT and BTB domain-containing protein</fullName>
    </recommendedName>
</protein>
<proteinExistence type="predicted"/>
<accession>A0A8T0DUT3</accession>
<dbReference type="SUPFAM" id="SSF54695">
    <property type="entry name" value="POZ domain"/>
    <property type="match status" value="1"/>
</dbReference>
<dbReference type="CDD" id="cd14733">
    <property type="entry name" value="BACK"/>
    <property type="match status" value="1"/>
</dbReference>
<feature type="domain" description="SANT and BTB" evidence="2">
    <location>
        <begin position="13"/>
        <end position="114"/>
    </location>
</feature>
<evidence type="ECO:0000313" key="3">
    <source>
        <dbReference type="EMBL" id="KAF8570932.1"/>
    </source>
</evidence>
<keyword evidence="4" id="KW-1185">Reference proteome</keyword>
<dbReference type="OrthoDB" id="550012at2759"/>
<comment type="caution">
    <text evidence="3">The sequence shown here is derived from an EMBL/GenBank/DDBJ whole genome shotgun (WGS) entry which is preliminary data.</text>
</comment>
<evidence type="ECO:0000313" key="4">
    <source>
        <dbReference type="Proteomes" id="UP000699462"/>
    </source>
</evidence>
<feature type="compositionally biased region" description="Basic and acidic residues" evidence="1">
    <location>
        <begin position="379"/>
        <end position="389"/>
    </location>
</feature>
<evidence type="ECO:0000256" key="1">
    <source>
        <dbReference type="SAM" id="MobiDB-lite"/>
    </source>
</evidence>
<dbReference type="PANTHER" id="PTHR20946:SF0">
    <property type="entry name" value="SANT AND BTB DOMAIN REGULATOR OF CLASS SWITCH RECOMBINATION"/>
    <property type="match status" value="1"/>
</dbReference>
<dbReference type="InterPro" id="IPR011333">
    <property type="entry name" value="SKP1/BTB/POZ_sf"/>
</dbReference>
<dbReference type="InterPro" id="IPR021777">
    <property type="entry name" value="SANBR_BTB"/>
</dbReference>
<feature type="compositionally biased region" description="Polar residues" evidence="1">
    <location>
        <begin position="682"/>
        <end position="691"/>
    </location>
</feature>
<reference evidence="3 4" key="1">
    <citation type="submission" date="2019-07" db="EMBL/GenBank/DDBJ databases">
        <title>Annotation for the trematode Paragonimus westermani.</title>
        <authorList>
            <person name="Choi Y.-J."/>
        </authorList>
    </citation>
    <scope>NUCLEOTIDE SEQUENCE [LARGE SCALE GENOMIC DNA]</scope>
    <source>
        <strain evidence="3">180907_Pwestermani</strain>
    </source>
</reference>
<feature type="region of interest" description="Disordered" evidence="1">
    <location>
        <begin position="255"/>
        <end position="284"/>
    </location>
</feature>
<dbReference type="PANTHER" id="PTHR20946">
    <property type="entry name" value="SANT AND BTB DOMAIN REGULATOR OF CLASS SWITCH RECOMBINATION"/>
    <property type="match status" value="1"/>
</dbReference>
<organism evidence="3 4">
    <name type="scientific">Paragonimus westermani</name>
    <dbReference type="NCBI Taxonomy" id="34504"/>
    <lineage>
        <taxon>Eukaryota</taxon>
        <taxon>Metazoa</taxon>
        <taxon>Spiralia</taxon>
        <taxon>Lophotrochozoa</taxon>
        <taxon>Platyhelminthes</taxon>
        <taxon>Trematoda</taxon>
        <taxon>Digenea</taxon>
        <taxon>Plagiorchiida</taxon>
        <taxon>Troglotremata</taxon>
        <taxon>Troglotrematidae</taxon>
        <taxon>Paragonimus</taxon>
    </lineage>
</organism>
<name>A0A8T0DUT3_9TREM</name>
<feature type="region of interest" description="Disordered" evidence="1">
    <location>
        <begin position="679"/>
        <end position="704"/>
    </location>
</feature>
<dbReference type="Proteomes" id="UP000699462">
    <property type="component" value="Unassembled WGS sequence"/>
</dbReference>
<dbReference type="EMBL" id="JTDF01000813">
    <property type="protein sequence ID" value="KAF8570932.1"/>
    <property type="molecule type" value="Genomic_DNA"/>
</dbReference>
<feature type="region of interest" description="Disordered" evidence="1">
    <location>
        <begin position="377"/>
        <end position="396"/>
    </location>
</feature>
<dbReference type="Pfam" id="PF11822">
    <property type="entry name" value="BTB_SANBR"/>
    <property type="match status" value="1"/>
</dbReference>
<dbReference type="Gene3D" id="3.30.710.10">
    <property type="entry name" value="Potassium Channel Kv1.1, Chain A"/>
    <property type="match status" value="1"/>
</dbReference>